<keyword evidence="2" id="KW-0413">Isomerase</keyword>
<organism evidence="3 4">
    <name type="scientific">Tumebacillus amylolyticus</name>
    <dbReference type="NCBI Taxonomy" id="2801339"/>
    <lineage>
        <taxon>Bacteria</taxon>
        <taxon>Bacillati</taxon>
        <taxon>Bacillota</taxon>
        <taxon>Bacilli</taxon>
        <taxon>Bacillales</taxon>
        <taxon>Alicyclobacillaceae</taxon>
        <taxon>Tumebacillus</taxon>
    </lineage>
</organism>
<evidence type="ECO:0000313" key="4">
    <source>
        <dbReference type="Proteomes" id="UP000602284"/>
    </source>
</evidence>
<name>A0ABS1JBQ3_9BACL</name>
<comment type="caution">
    <text evidence="3">The sequence shown here is derived from an EMBL/GenBank/DDBJ whole genome shotgun (WGS) entry which is preliminary data.</text>
</comment>
<dbReference type="RefSeq" id="WP_201635957.1">
    <property type="nucleotide sequence ID" value="NZ_JAEQNB010000004.1"/>
</dbReference>
<dbReference type="Pfam" id="PF01177">
    <property type="entry name" value="Asp_Glu_race"/>
    <property type="match status" value="1"/>
</dbReference>
<dbReference type="Gene3D" id="3.40.50.1860">
    <property type="match status" value="2"/>
</dbReference>
<dbReference type="InterPro" id="IPR015942">
    <property type="entry name" value="Asp/Glu/hydantoin_racemase"/>
</dbReference>
<protein>
    <submittedName>
        <fullName evidence="3">Aspartate/glutamate racemase family protein</fullName>
    </submittedName>
</protein>
<evidence type="ECO:0000313" key="3">
    <source>
        <dbReference type="EMBL" id="MBL0387698.1"/>
    </source>
</evidence>
<evidence type="ECO:0000256" key="1">
    <source>
        <dbReference type="ARBA" id="ARBA00007847"/>
    </source>
</evidence>
<dbReference type="EMBL" id="JAEQNB010000004">
    <property type="protein sequence ID" value="MBL0387698.1"/>
    <property type="molecule type" value="Genomic_DNA"/>
</dbReference>
<reference evidence="3 4" key="1">
    <citation type="submission" date="2021-01" db="EMBL/GenBank/DDBJ databases">
        <title>Tumebacillus sp. strain ITR2 16S ribosomal RNA gene Genome sequencing and assembly.</title>
        <authorList>
            <person name="Kang M."/>
        </authorList>
    </citation>
    <scope>NUCLEOTIDE SEQUENCE [LARGE SCALE GENOMIC DNA]</scope>
    <source>
        <strain evidence="3 4">ITR2</strain>
    </source>
</reference>
<gene>
    <name evidence="3" type="ORF">JJB07_13740</name>
</gene>
<dbReference type="PANTHER" id="PTHR21198">
    <property type="entry name" value="GLUTAMATE RACEMASE"/>
    <property type="match status" value="1"/>
</dbReference>
<keyword evidence="4" id="KW-1185">Reference proteome</keyword>
<comment type="similarity">
    <text evidence="1">Belongs to the aspartate/glutamate racemases family.</text>
</comment>
<dbReference type="PANTHER" id="PTHR21198:SF7">
    <property type="entry name" value="ASPARTATE-GLUTAMATE RACEMASE FAMILY"/>
    <property type="match status" value="1"/>
</dbReference>
<sequence length="235" mass="26012">MKTIGLLGGMSWESTAVYYRQMNEEIRNRAGGLHSAKILLHSFDFAEIVAYQTAGDWKKAAGLLLEAARRLEAAGADLLLICTNTMHQVADDVQAAVTIPLVHIVDVTAEAIAAQGLKRIGLLGTKYTMSMDFYRERMKQHGIELLVPPVDEQTEINRVIFEELCQGIVKKSSRDAYQETVRDLKSRGAQGIILGCTEIMLLLNQDDLPLPMFDSTTLHVQKAVELAMHSNVLTS</sequence>
<dbReference type="InterPro" id="IPR004380">
    <property type="entry name" value="Asp_race"/>
</dbReference>
<evidence type="ECO:0000256" key="2">
    <source>
        <dbReference type="ARBA" id="ARBA00023235"/>
    </source>
</evidence>
<proteinExistence type="inferred from homology"/>
<dbReference type="InterPro" id="IPR001920">
    <property type="entry name" value="Asp/Glu_race"/>
</dbReference>
<dbReference type="SUPFAM" id="SSF53681">
    <property type="entry name" value="Aspartate/glutamate racemase"/>
    <property type="match status" value="2"/>
</dbReference>
<accession>A0ABS1JBQ3</accession>
<dbReference type="Proteomes" id="UP000602284">
    <property type="component" value="Unassembled WGS sequence"/>
</dbReference>
<dbReference type="NCBIfam" id="TIGR00035">
    <property type="entry name" value="asp_race"/>
    <property type="match status" value="1"/>
</dbReference>